<keyword evidence="3" id="KW-1185">Reference proteome</keyword>
<dbReference type="EMBL" id="JAIKTU010000023">
    <property type="protein sequence ID" value="MBY0757366.1"/>
    <property type="molecule type" value="Genomic_DNA"/>
</dbReference>
<gene>
    <name evidence="2" type="ORF">K5V21_18220</name>
</gene>
<evidence type="ECO:0000256" key="1">
    <source>
        <dbReference type="SAM" id="Phobius"/>
    </source>
</evidence>
<organism evidence="2 3">
    <name type="scientific">Clostridium sardiniense</name>
    <name type="common">Clostridium absonum</name>
    <dbReference type="NCBI Taxonomy" id="29369"/>
    <lineage>
        <taxon>Bacteria</taxon>
        <taxon>Bacillati</taxon>
        <taxon>Bacillota</taxon>
        <taxon>Clostridia</taxon>
        <taxon>Eubacteriales</taxon>
        <taxon>Clostridiaceae</taxon>
        <taxon>Clostridium</taxon>
    </lineage>
</organism>
<keyword evidence="1" id="KW-0472">Membrane</keyword>
<keyword evidence="1" id="KW-1133">Transmembrane helix</keyword>
<keyword evidence="1" id="KW-0812">Transmembrane</keyword>
<dbReference type="Proteomes" id="UP001299068">
    <property type="component" value="Unassembled WGS sequence"/>
</dbReference>
<protein>
    <submittedName>
        <fullName evidence="2">Uncharacterized protein</fullName>
    </submittedName>
</protein>
<comment type="caution">
    <text evidence="2">The sequence shown here is derived from an EMBL/GenBank/DDBJ whole genome shotgun (WGS) entry which is preliminary data.</text>
</comment>
<accession>A0ABS7L2R0</accession>
<evidence type="ECO:0000313" key="2">
    <source>
        <dbReference type="EMBL" id="MBY0757366.1"/>
    </source>
</evidence>
<evidence type="ECO:0000313" key="3">
    <source>
        <dbReference type="Proteomes" id="UP001299068"/>
    </source>
</evidence>
<name>A0ABS7L2R0_CLOSR</name>
<feature type="transmembrane region" description="Helical" evidence="1">
    <location>
        <begin position="6"/>
        <end position="28"/>
    </location>
</feature>
<dbReference type="RefSeq" id="WP_221862460.1">
    <property type="nucleotide sequence ID" value="NZ_JAIKTU010000023.1"/>
</dbReference>
<reference evidence="2 3" key="1">
    <citation type="journal article" date="2021" name="Cell Host Microbe">
        <title>in vivo commensal control of Clostridioides difficile virulence.</title>
        <authorList>
            <person name="Girinathan B.P."/>
            <person name="Dibenedetto N."/>
            <person name="Worley J.N."/>
            <person name="Peltier J."/>
            <person name="Arrieta-Ortiz M.L."/>
            <person name="Rupa Christinal Immanuel S."/>
            <person name="Lavin R."/>
            <person name="Delaney M.L."/>
            <person name="Cummins C."/>
            <person name="Hoffmann M."/>
            <person name="Luo Y."/>
            <person name="Gonzalez-Escalona N."/>
            <person name="Allard M."/>
            <person name="Onderdonk A.B."/>
            <person name="Gerber G.K."/>
            <person name="Sonenshein A.L."/>
            <person name="Baliga N."/>
            <person name="Dupuy B."/>
            <person name="Bry L."/>
        </authorList>
    </citation>
    <scope>NUCLEOTIDE SEQUENCE [LARGE SCALE GENOMIC DNA]</scope>
    <source>
        <strain evidence="2 3">DSM 599</strain>
    </source>
</reference>
<proteinExistence type="predicted"/>
<sequence>MIKKNVLARFIILITIILFSILIYFAFFSKNYINIEIKNNTNSTISNLKITSKSFKSDINIPSIKSNEKYKVKIDPEKEFTEGAASIQLEHINIQNQKEFFSVIGYTEGSAENVKIILKNYENGKLLINVNGEEMYGVSEKEMYGEEINTKQN</sequence>